<organism evidence="2 3">
    <name type="scientific">Fusarium fujikuroi</name>
    <name type="common">Bakanae and foot rot disease fungus</name>
    <name type="synonym">Gibberella fujikuroi</name>
    <dbReference type="NCBI Taxonomy" id="5127"/>
    <lineage>
        <taxon>Eukaryota</taxon>
        <taxon>Fungi</taxon>
        <taxon>Dikarya</taxon>
        <taxon>Ascomycota</taxon>
        <taxon>Pezizomycotina</taxon>
        <taxon>Sordariomycetes</taxon>
        <taxon>Hypocreomycetidae</taxon>
        <taxon>Hypocreales</taxon>
        <taxon>Nectriaceae</taxon>
        <taxon>Fusarium</taxon>
        <taxon>Fusarium fujikuroi species complex</taxon>
    </lineage>
</organism>
<dbReference type="AlphaFoldDB" id="A0A2H3SIL8"/>
<evidence type="ECO:0000313" key="3">
    <source>
        <dbReference type="Proteomes" id="UP000760494"/>
    </source>
</evidence>
<dbReference type="Proteomes" id="UP000760494">
    <property type="component" value="Unassembled WGS sequence"/>
</dbReference>
<dbReference type="EMBL" id="CABFJX010000013">
    <property type="protein sequence ID" value="VTT57820.1"/>
    <property type="molecule type" value="Genomic_DNA"/>
</dbReference>
<gene>
    <name evidence="2" type="ORF">C2S_3479</name>
</gene>
<dbReference type="Gene3D" id="1.25.40.10">
    <property type="entry name" value="Tetratricopeptide repeat domain"/>
    <property type="match status" value="3"/>
</dbReference>
<name>A0A2H3SIL8_FUSFU</name>
<comment type="caution">
    <text evidence="2">The sequence shown here is derived from an EMBL/GenBank/DDBJ whole genome shotgun (WGS) entry which is preliminary data.</text>
</comment>
<reference evidence="2" key="1">
    <citation type="submission" date="2019-05" db="EMBL/GenBank/DDBJ databases">
        <authorList>
            <person name="Piombo E."/>
        </authorList>
    </citation>
    <scope>NUCLEOTIDE SEQUENCE</scope>
    <source>
        <strain evidence="2">C2S</strain>
    </source>
</reference>
<proteinExistence type="predicted"/>
<evidence type="ECO:0000259" key="1">
    <source>
        <dbReference type="Pfam" id="PF12770"/>
    </source>
</evidence>
<dbReference type="SUPFAM" id="SSF48452">
    <property type="entry name" value="TPR-like"/>
    <property type="match status" value="2"/>
</dbReference>
<evidence type="ECO:0000313" key="2">
    <source>
        <dbReference type="EMBL" id="VTT57820.1"/>
    </source>
</evidence>
<protein>
    <recommendedName>
        <fullName evidence="1">CHAT domain-containing protein</fullName>
    </recommendedName>
</protein>
<accession>A0A2H3SIL8</accession>
<dbReference type="InterPro" id="IPR011990">
    <property type="entry name" value="TPR-like_helical_dom_sf"/>
</dbReference>
<dbReference type="InterPro" id="IPR024983">
    <property type="entry name" value="CHAT_dom"/>
</dbReference>
<dbReference type="OrthoDB" id="9991317at2759"/>
<dbReference type="PANTHER" id="PTHR19959:SF119">
    <property type="entry name" value="FUNGAL LIPASE-LIKE DOMAIN-CONTAINING PROTEIN"/>
    <property type="match status" value="1"/>
</dbReference>
<dbReference type="Pfam" id="PF12770">
    <property type="entry name" value="CHAT"/>
    <property type="match status" value="1"/>
</dbReference>
<feature type="domain" description="CHAT" evidence="1">
    <location>
        <begin position="750"/>
        <end position="1008"/>
    </location>
</feature>
<sequence length="1077" mass="119974">MSDPEEIAKEEAILEDISDSHICVPDQMFKVAHRYFTRYRRVGLMTDLDKAISMATKAIDLTPESNGQRTSRLVNLSVYWHEKYPRSDPQNAQGLQDSIKASRDAIAALPETYPNRGTILDQLSTKLGLLFMQTRELALIEENIAVQREAVEVTQISNPKRVLFLANLAAPLTARHQVLGNKEDLDEAIQICRDVIAQTDVNSPQLLERLGNLSLGLSERYDTHGDQTDLYEAIEVVKQAIEVTEEDSLERMAQLSNYANFLGDRYLRTGNTSDLEESIHIFEMVCGRVADEEVYLDRHKCLSNFGIQLSRRYRRIGTVADLKQAIQVGRRACELSPDDDSKSKNLSNLAIVLKHEYFRTDDPGVLEEAISVQRKAVEAVHKNHSDIFATFHNLATLLTTKYKLTQKLEDLEEALRLGRQAVDMTPEDHANRAACLNTLAVQLSDLSKKTGLSSHLQEAIRYGREALDTTGENHPERANRLVNLGGRYGDLFWETKEKEHLDAAIAHLESALNSPNAYDDTRIRAGKELVQYYAAVPDWDKAYKAVKTAMDLVPNLIAQTTSNADKQDALVQVYGLSSDAAAVALSANKGALAALRFLEQGRGMMAASVEDSRMESLDLRAEHPELAERLNRLQGQINSFAAIGSSSDEVHGSSLSGGHVNVNHNPDELRGLLDEIRQKPGFEDFLSAPSESSIKDAAIPGAIVVINVSEFRRDAILVEHNKIHSIPLPQLMIQDIRSNTQQAHTSSPKILEWLWHTIAEPVLGAIAINGVSSEERLPRIWWIPTGLLSIYPLHAAGRHYKGSRNTVIDRAMSSYSSSIRAIIRTRGRAGLNPVPLGNERAVLVSMERTPGYSTLPSAGKEIAQLRPICESKGFEVVEPKSLKEDIVSQLPGCKIFHFAGHGATNLRDPSQSSLLLEDEPLTVSNLLETNIHQYSPFLAYLSACGTGQIAHEKFLDESVHLISAFQLAGFRHVIGTLWEVGDSISVHMARITYEAFQRGDSADESVCRGLHKATLELCDRWFKEQTPTRGRKRKSGSILRDERGETLGPRDIEALEDEDDEDTLRLPQWVPYVHYGV</sequence>
<dbReference type="PANTHER" id="PTHR19959">
    <property type="entry name" value="KINESIN LIGHT CHAIN"/>
    <property type="match status" value="1"/>
</dbReference>
<dbReference type="Pfam" id="PF13374">
    <property type="entry name" value="TPR_10"/>
    <property type="match status" value="1"/>
</dbReference>